<protein>
    <submittedName>
        <fullName evidence="2">(northern house mosquito) hypothetical protein</fullName>
    </submittedName>
</protein>
<proteinExistence type="predicted"/>
<reference evidence="2" key="1">
    <citation type="submission" date="2021-05" db="EMBL/GenBank/DDBJ databases">
        <authorList>
            <person name="Alioto T."/>
            <person name="Alioto T."/>
            <person name="Gomez Garrido J."/>
        </authorList>
    </citation>
    <scope>NUCLEOTIDE SEQUENCE</scope>
</reference>
<accession>A0A8D8PHP6</accession>
<evidence type="ECO:0000256" key="1">
    <source>
        <dbReference type="SAM" id="Phobius"/>
    </source>
</evidence>
<evidence type="ECO:0000313" key="2">
    <source>
        <dbReference type="EMBL" id="CAG6601870.1"/>
    </source>
</evidence>
<organism evidence="2">
    <name type="scientific">Culex pipiens</name>
    <name type="common">House mosquito</name>
    <dbReference type="NCBI Taxonomy" id="7175"/>
    <lineage>
        <taxon>Eukaryota</taxon>
        <taxon>Metazoa</taxon>
        <taxon>Ecdysozoa</taxon>
        <taxon>Arthropoda</taxon>
        <taxon>Hexapoda</taxon>
        <taxon>Insecta</taxon>
        <taxon>Pterygota</taxon>
        <taxon>Neoptera</taxon>
        <taxon>Endopterygota</taxon>
        <taxon>Diptera</taxon>
        <taxon>Nematocera</taxon>
        <taxon>Culicoidea</taxon>
        <taxon>Culicidae</taxon>
        <taxon>Culicinae</taxon>
        <taxon>Culicini</taxon>
        <taxon>Culex</taxon>
        <taxon>Culex</taxon>
    </lineage>
</organism>
<name>A0A8D8PHP6_CULPI</name>
<keyword evidence="1" id="KW-0812">Transmembrane</keyword>
<dbReference type="EMBL" id="HBUE01241322">
    <property type="protein sequence ID" value="CAG6549596.1"/>
    <property type="molecule type" value="Transcribed_RNA"/>
</dbReference>
<sequence length="128" mass="13782">MCSTVCSSSSSDESVSVGHCVLLMIESSRFVEIPRTSSKHCSWMNSIDLLWRPSGARQVISFGFRHMKACRISSTRSSTNAPSGFMSSGSDLIWTAAGTVAAGLTASWCLAFFFCVGIVVCKANEGYF</sequence>
<dbReference type="AlphaFoldDB" id="A0A8D8PHP6"/>
<dbReference type="EMBL" id="HBUE01348363">
    <property type="protein sequence ID" value="CAG6601870.1"/>
    <property type="molecule type" value="Transcribed_RNA"/>
</dbReference>
<keyword evidence="1" id="KW-1133">Transmembrane helix</keyword>
<feature type="transmembrane region" description="Helical" evidence="1">
    <location>
        <begin position="92"/>
        <end position="121"/>
    </location>
</feature>
<keyword evidence="1" id="KW-0472">Membrane</keyword>